<evidence type="ECO:0000256" key="1">
    <source>
        <dbReference type="ARBA" id="ARBA00001966"/>
    </source>
</evidence>
<comment type="similarity">
    <text evidence="2">Belongs to the FldB/FldC dehydratase alpha/beta subunit family.</text>
</comment>
<dbReference type="InterPro" id="IPR010327">
    <property type="entry name" value="FldB/FldC_alpha/beta"/>
</dbReference>
<accession>A0A1U7M7K3</accession>
<proteinExistence type="inferred from homology"/>
<organism evidence="3 4">
    <name type="scientific">Tissierella creatinophila DSM 6911</name>
    <dbReference type="NCBI Taxonomy" id="1123403"/>
    <lineage>
        <taxon>Bacteria</taxon>
        <taxon>Bacillati</taxon>
        <taxon>Bacillota</taxon>
        <taxon>Tissierellia</taxon>
        <taxon>Tissierellales</taxon>
        <taxon>Tissierellaceae</taxon>
        <taxon>Tissierella</taxon>
    </lineage>
</organism>
<dbReference type="Proteomes" id="UP000186112">
    <property type="component" value="Unassembled WGS sequence"/>
</dbReference>
<keyword evidence="4" id="KW-1185">Reference proteome</keyword>
<dbReference type="EC" id="4.2.1.-" evidence="3"/>
<evidence type="ECO:0000256" key="2">
    <source>
        <dbReference type="ARBA" id="ARBA00005806"/>
    </source>
</evidence>
<dbReference type="Gene3D" id="3.40.50.11890">
    <property type="match status" value="1"/>
</dbReference>
<reference evidence="3 4" key="1">
    <citation type="submission" date="2016-02" db="EMBL/GenBank/DDBJ databases">
        <title>Genome sequence of Tissierella creatinophila DSM 6911.</title>
        <authorList>
            <person name="Poehlein A."/>
            <person name="Daniel R."/>
        </authorList>
    </citation>
    <scope>NUCLEOTIDE SEQUENCE [LARGE SCALE GENOMIC DNA]</scope>
    <source>
        <strain evidence="3 4">DSM 6911</strain>
    </source>
</reference>
<dbReference type="Gene3D" id="3.40.50.11900">
    <property type="match status" value="1"/>
</dbReference>
<name>A0A1U7M7K3_TISCR</name>
<gene>
    <name evidence="3" type="primary">fldC_1</name>
    <name evidence="3" type="ORF">TICRE_08790</name>
</gene>
<comment type="caution">
    <text evidence="3">The sequence shown here is derived from an EMBL/GenBank/DDBJ whole genome shotgun (WGS) entry which is preliminary data.</text>
</comment>
<evidence type="ECO:0000313" key="3">
    <source>
        <dbReference type="EMBL" id="OLS03178.1"/>
    </source>
</evidence>
<dbReference type="AlphaFoldDB" id="A0A1U7M7K3"/>
<dbReference type="Gene3D" id="1.20.1270.370">
    <property type="match status" value="1"/>
</dbReference>
<comment type="cofactor">
    <cofactor evidence="1">
        <name>[4Fe-4S] cluster</name>
        <dbReference type="ChEBI" id="CHEBI:49883"/>
    </cofactor>
</comment>
<protein>
    <submittedName>
        <fullName evidence="3">R-phenyllactate dehydratase beta subunit</fullName>
        <ecNumber evidence="3">4.2.1.-</ecNumber>
    </submittedName>
</protein>
<dbReference type="EMBL" id="LTDM01000011">
    <property type="protein sequence ID" value="OLS03178.1"/>
    <property type="molecule type" value="Genomic_DNA"/>
</dbReference>
<dbReference type="InterPro" id="IPR047678">
    <property type="entry name" value="YjiM-like"/>
</dbReference>
<evidence type="ECO:0000313" key="4">
    <source>
        <dbReference type="Proteomes" id="UP000186112"/>
    </source>
</evidence>
<dbReference type="OrthoDB" id="9810278at2"/>
<dbReference type="Pfam" id="PF06050">
    <property type="entry name" value="HGD-D"/>
    <property type="match status" value="1"/>
</dbReference>
<dbReference type="GO" id="GO:0016836">
    <property type="term" value="F:hydro-lyase activity"/>
    <property type="evidence" value="ECO:0007669"/>
    <property type="project" value="UniProtKB-ARBA"/>
</dbReference>
<dbReference type="RefSeq" id="WP_075725527.1">
    <property type="nucleotide sequence ID" value="NZ_LTDM01000011.1"/>
</dbReference>
<keyword evidence="3" id="KW-0456">Lyase</keyword>
<dbReference type="PANTHER" id="PTHR30548">
    <property type="entry name" value="2-HYDROXYGLUTARYL-COA DEHYDRATASE, D-COMPONENT-RELATED"/>
    <property type="match status" value="1"/>
</dbReference>
<sequence>MNKLPEKFESYDELKRKGFLDIKELKESGKNVVGVFCTYSPAELVYAAGAIPVSLCGTSEEPIQYAERDLPKNLCPLIKSSYGHAVSDTCPFFYFSDLILGETTCDGKKKMYELLNEIKDTYVMQLPQNPDLKSSFDLWRSEIVRFKEKLEEKFDVEITEEKLREEIRRGNIQRKNMMEYFELGKLNPPALNGVEMNGVQDGFGFRFDREESNKDLISRTKELKENWEKNLKGTITNRPRILVTGCPVGGVREKILQTIELAGGDIVAYDNCSGIREKRDLIDETKDPIDAIAEKYLKVSCSVMSPNTRRIEDISSICEEFKVDAVIEVVLQACHTFAIEATKVRRHVNDELNLPYLYIESDYSMLDFGQIKTRIEAFFEMI</sequence>
<dbReference type="NCBIfam" id="NF040772">
    <property type="entry name" value="double_cubane"/>
    <property type="match status" value="1"/>
</dbReference>
<dbReference type="PANTHER" id="PTHR30548:SF6">
    <property type="entry name" value="DEHYDRATASE SUBUNIT YJIM-RELATED"/>
    <property type="match status" value="1"/>
</dbReference>